<dbReference type="InterPro" id="IPR015424">
    <property type="entry name" value="PyrdxlP-dep_Trfase"/>
</dbReference>
<dbReference type="InterPro" id="IPR015421">
    <property type="entry name" value="PyrdxlP-dep_Trfase_major"/>
</dbReference>
<dbReference type="GO" id="GO:0047804">
    <property type="term" value="F:cysteine-S-conjugate beta-lyase activity"/>
    <property type="evidence" value="ECO:0007669"/>
    <property type="project" value="UniProtKB-EC"/>
</dbReference>
<evidence type="ECO:0000256" key="1">
    <source>
        <dbReference type="ARBA" id="ARBA00001933"/>
    </source>
</evidence>
<evidence type="ECO:0000256" key="5">
    <source>
        <dbReference type="ARBA" id="ARBA00037974"/>
    </source>
</evidence>
<dbReference type="Gene3D" id="3.40.640.10">
    <property type="entry name" value="Type I PLP-dependent aspartate aminotransferase-like (Major domain)"/>
    <property type="match status" value="1"/>
</dbReference>
<dbReference type="SUPFAM" id="SSF53383">
    <property type="entry name" value="PLP-dependent transferases"/>
    <property type="match status" value="1"/>
</dbReference>
<dbReference type="STRING" id="223786.SAMN05216234_1258"/>
<dbReference type="EMBL" id="FOXB01000025">
    <property type="protein sequence ID" value="SFP54181.1"/>
    <property type="molecule type" value="Genomic_DNA"/>
</dbReference>
<keyword evidence="4 7" id="KW-0456">Lyase</keyword>
<dbReference type="InterPro" id="IPR004839">
    <property type="entry name" value="Aminotransferase_I/II_large"/>
</dbReference>
<dbReference type="PANTHER" id="PTHR43525">
    <property type="entry name" value="PROTEIN MALY"/>
    <property type="match status" value="1"/>
</dbReference>
<evidence type="ECO:0000313" key="7">
    <source>
        <dbReference type="EMBL" id="SFP54181.1"/>
    </source>
</evidence>
<evidence type="ECO:0000313" key="8">
    <source>
        <dbReference type="Proteomes" id="UP000199227"/>
    </source>
</evidence>
<proteinExistence type="inferred from homology"/>
<keyword evidence="3" id="KW-0663">Pyridoxal phosphate</keyword>
<gene>
    <name evidence="7" type="ORF">SAMN05216234_1258</name>
</gene>
<evidence type="ECO:0000259" key="6">
    <source>
        <dbReference type="Pfam" id="PF00155"/>
    </source>
</evidence>
<name>A0A1I5R7B9_9BACT</name>
<dbReference type="GO" id="GO:0030170">
    <property type="term" value="F:pyridoxal phosphate binding"/>
    <property type="evidence" value="ECO:0007669"/>
    <property type="project" value="InterPro"/>
</dbReference>
<keyword evidence="8" id="KW-1185">Reference proteome</keyword>
<dbReference type="CDD" id="cd00609">
    <property type="entry name" value="AAT_like"/>
    <property type="match status" value="1"/>
</dbReference>
<comment type="cofactor">
    <cofactor evidence="1">
        <name>pyridoxal 5'-phosphate</name>
        <dbReference type="ChEBI" id="CHEBI:597326"/>
    </cofactor>
</comment>
<organism evidence="7 8">
    <name type="scientific">Hydrogenimonas thermophila</name>
    <dbReference type="NCBI Taxonomy" id="223786"/>
    <lineage>
        <taxon>Bacteria</taxon>
        <taxon>Pseudomonadati</taxon>
        <taxon>Campylobacterota</taxon>
        <taxon>Epsilonproteobacteria</taxon>
        <taxon>Campylobacterales</taxon>
        <taxon>Hydrogenimonadaceae</taxon>
        <taxon>Hydrogenimonas</taxon>
    </lineage>
</organism>
<dbReference type="InterPro" id="IPR015422">
    <property type="entry name" value="PyrdxlP-dep_Trfase_small"/>
</dbReference>
<dbReference type="Pfam" id="PF00155">
    <property type="entry name" value="Aminotran_1_2"/>
    <property type="match status" value="1"/>
</dbReference>
<protein>
    <recommendedName>
        <fullName evidence="2">cysteine-S-conjugate beta-lyase</fullName>
        <ecNumber evidence="2">4.4.1.13</ecNumber>
    </recommendedName>
</protein>
<feature type="domain" description="Aminotransferase class I/classII large" evidence="6">
    <location>
        <begin position="29"/>
        <end position="383"/>
    </location>
</feature>
<dbReference type="Gene3D" id="3.90.1150.10">
    <property type="entry name" value="Aspartate Aminotransferase, domain 1"/>
    <property type="match status" value="1"/>
</dbReference>
<dbReference type="InterPro" id="IPR051798">
    <property type="entry name" value="Class-II_PLP-Dep_Aminotrans"/>
</dbReference>
<evidence type="ECO:0000256" key="3">
    <source>
        <dbReference type="ARBA" id="ARBA00022898"/>
    </source>
</evidence>
<comment type="similarity">
    <text evidence="5">Belongs to the class-II pyridoxal-phosphate-dependent aminotransferase family. MalY/PatB cystathionine beta-lyase subfamily.</text>
</comment>
<dbReference type="InterPro" id="IPR027619">
    <property type="entry name" value="C-S_lyase_PatB-like"/>
</dbReference>
<evidence type="ECO:0000256" key="4">
    <source>
        <dbReference type="ARBA" id="ARBA00023239"/>
    </source>
</evidence>
<sequence length="387" mass="44448">MSIFDNIYDRSETYSVKYEERRSKFGKEDVLPLWVADMDLPSPECVVNSLKKRASHPIYGYTIYPDRFFEAIIGWMFQQHNWSIKREHITPIPGVVPALNFLVTALGKPGDAIIIQPPVYHPFFRLAKNHKRVLLENPLHYEDGRYTIDFDDFRAKAKEAKLFILCSPHNPVGRVWKEEELSRMAQICLEENCLIISDEIHADIVYKPNRHIPTASISSDIANITITLNAPSKTFNIAGLNTAYAIISNDSIRRHFEIELRKYDMTIGNLFGIEALISAYEGEGGKEWLNELLKYLQGNIDYVTTFLQNEIVLIHPVKSEATYLMWLDCKNMNMNDDELEKFFIEKAKLGLNRGVTFGKEGSGFMRLNVGCPRAILQKAMEQLKASF</sequence>
<dbReference type="PANTHER" id="PTHR43525:SF1">
    <property type="entry name" value="PROTEIN MALY"/>
    <property type="match status" value="1"/>
</dbReference>
<accession>A0A1I5R7B9</accession>
<dbReference type="OrthoDB" id="9803354at2"/>
<dbReference type="RefSeq" id="WP_092912874.1">
    <property type="nucleotide sequence ID" value="NZ_CP136592.1"/>
</dbReference>
<evidence type="ECO:0000256" key="2">
    <source>
        <dbReference type="ARBA" id="ARBA00012224"/>
    </source>
</evidence>
<dbReference type="EC" id="4.4.1.13" evidence="2"/>
<dbReference type="AlphaFoldDB" id="A0A1I5R7B9"/>
<reference evidence="7 8" key="1">
    <citation type="submission" date="2016-10" db="EMBL/GenBank/DDBJ databases">
        <authorList>
            <person name="de Groot N.N."/>
        </authorList>
    </citation>
    <scope>NUCLEOTIDE SEQUENCE [LARGE SCALE GENOMIC DNA]</scope>
    <source>
        <strain evidence="7 8">EP1-55-1</strain>
    </source>
</reference>
<dbReference type="NCBIfam" id="TIGR04350">
    <property type="entry name" value="C_S_lyase_PatB"/>
    <property type="match status" value="1"/>
</dbReference>
<dbReference type="Proteomes" id="UP000199227">
    <property type="component" value="Unassembled WGS sequence"/>
</dbReference>